<keyword evidence="3" id="KW-0813">Transport</keyword>
<dbReference type="InterPro" id="IPR036837">
    <property type="entry name" value="Cation_efflux_CTD_sf"/>
</dbReference>
<dbReference type="PANTHER" id="PTHR43840:SF50">
    <property type="entry name" value="MANGANESE EFFLUX SYSTEM PROTEIN MNES"/>
    <property type="match status" value="1"/>
</dbReference>
<dbReference type="SUPFAM" id="SSF161111">
    <property type="entry name" value="Cation efflux protein transmembrane domain-like"/>
    <property type="match status" value="1"/>
</dbReference>
<accession>U2V0Q3</accession>
<dbReference type="Pfam" id="PF01545">
    <property type="entry name" value="Cation_efflux"/>
    <property type="match status" value="1"/>
</dbReference>
<dbReference type="GO" id="GO:0008324">
    <property type="term" value="F:monoatomic cation transmembrane transporter activity"/>
    <property type="evidence" value="ECO:0007669"/>
    <property type="project" value="InterPro"/>
</dbReference>
<dbReference type="PATRIC" id="fig|1125712.3.peg.2336"/>
<feature type="transmembrane region" description="Helical" evidence="7">
    <location>
        <begin position="93"/>
        <end position="110"/>
    </location>
</feature>
<dbReference type="FunFam" id="1.20.1510.10:FF:000006">
    <property type="entry name" value="Divalent cation efflux transporter"/>
    <property type="match status" value="1"/>
</dbReference>
<keyword evidence="6 7" id="KW-0472">Membrane</keyword>
<evidence type="ECO:0000256" key="2">
    <source>
        <dbReference type="ARBA" id="ARBA00008114"/>
    </source>
</evidence>
<dbReference type="GO" id="GO:0016020">
    <property type="term" value="C:membrane"/>
    <property type="evidence" value="ECO:0007669"/>
    <property type="project" value="UniProtKB-SubCell"/>
</dbReference>
<dbReference type="EMBL" id="AWEZ01000069">
    <property type="protein sequence ID" value="ERL06256.1"/>
    <property type="molecule type" value="Genomic_DNA"/>
</dbReference>
<comment type="caution">
    <text evidence="10">The sequence shown here is derived from an EMBL/GenBank/DDBJ whole genome shotgun (WGS) entry which is preliminary data.</text>
</comment>
<dbReference type="SUPFAM" id="SSF160240">
    <property type="entry name" value="Cation efflux protein cytoplasmic domain-like"/>
    <property type="match status" value="1"/>
</dbReference>
<dbReference type="InterPro" id="IPR027470">
    <property type="entry name" value="Cation_efflux_CTD"/>
</dbReference>
<comment type="similarity">
    <text evidence="2">Belongs to the cation diffusion facilitator (CDF) transporter (TC 2.A.4) family.</text>
</comment>
<dbReference type="AlphaFoldDB" id="U2V0Q3"/>
<dbReference type="NCBIfam" id="TIGR01297">
    <property type="entry name" value="CDF"/>
    <property type="match status" value="1"/>
</dbReference>
<evidence type="ECO:0000256" key="1">
    <source>
        <dbReference type="ARBA" id="ARBA00004141"/>
    </source>
</evidence>
<proteinExistence type="inferred from homology"/>
<dbReference type="Gene3D" id="1.20.1510.10">
    <property type="entry name" value="Cation efflux protein transmembrane domain"/>
    <property type="match status" value="1"/>
</dbReference>
<evidence type="ECO:0000256" key="7">
    <source>
        <dbReference type="SAM" id="Phobius"/>
    </source>
</evidence>
<dbReference type="eggNOG" id="COG0053">
    <property type="taxonomic scope" value="Bacteria"/>
</dbReference>
<feature type="transmembrane region" description="Helical" evidence="7">
    <location>
        <begin position="130"/>
        <end position="149"/>
    </location>
</feature>
<dbReference type="InterPro" id="IPR058533">
    <property type="entry name" value="Cation_efflux_TM"/>
</dbReference>
<dbReference type="Pfam" id="PF16916">
    <property type="entry name" value="ZT_dimer"/>
    <property type="match status" value="1"/>
</dbReference>
<sequence length="390" mass="41853">MGVTTEKVDGRIIEEGAASRGAQVVRVSVVGIVANLLLATFKATFGLIANSIAIVLDAVNNLSDAASSIITIVGTKLAGRQPDRKHPFGYGRVEYLTTVIIAVIVLWAGITAATESIQRILSPELPDYGAMTLVVVAVAVVAKVVLGLYTRGVGRRINSGSLVASGTDALTDSILSAATLVAALVFVFTGVSLEAWLGLVIAIVIIKAGVDILREVLSKIIGERVDADLTRTVKQTVASVNGVDGAYDLLLEDYGPDTLWGSVHIEVPDELTANRIDELTRTIESKVYRECGVVLHTVGIYARNEGGALATKIRHDVYDIAYANDNVLEVHGFYVDEEAKSIRFDLVVSFDAPDREEVVGKVRDILKRRYPNYTFQVALDSDISTEAQGR</sequence>
<comment type="subcellular location">
    <subcellularLocation>
        <location evidence="1">Membrane</location>
        <topology evidence="1">Multi-pass membrane protein</topology>
    </subcellularLocation>
</comment>
<feature type="transmembrane region" description="Helical" evidence="7">
    <location>
        <begin position="195"/>
        <end position="213"/>
    </location>
</feature>
<evidence type="ECO:0000256" key="5">
    <source>
        <dbReference type="ARBA" id="ARBA00022989"/>
    </source>
</evidence>
<feature type="domain" description="Cation efflux protein cytoplasmic" evidence="9">
    <location>
        <begin position="228"/>
        <end position="295"/>
    </location>
</feature>
<protein>
    <submittedName>
        <fullName evidence="10">Cation diffusion facilitator family transporter</fullName>
    </submittedName>
</protein>
<evidence type="ECO:0000259" key="8">
    <source>
        <dbReference type="Pfam" id="PF01545"/>
    </source>
</evidence>
<evidence type="ECO:0000259" key="9">
    <source>
        <dbReference type="Pfam" id="PF16916"/>
    </source>
</evidence>
<keyword evidence="4 7" id="KW-0812">Transmembrane</keyword>
<dbReference type="InterPro" id="IPR027469">
    <property type="entry name" value="Cation_efflux_TMD_sf"/>
</dbReference>
<gene>
    <name evidence="10" type="ORF">HMPREF1316_0677</name>
</gene>
<dbReference type="InterPro" id="IPR050291">
    <property type="entry name" value="CDF_Transporter"/>
</dbReference>
<evidence type="ECO:0000256" key="4">
    <source>
        <dbReference type="ARBA" id="ARBA00022692"/>
    </source>
</evidence>
<dbReference type="InterPro" id="IPR002524">
    <property type="entry name" value="Cation_efflux"/>
</dbReference>
<keyword evidence="11" id="KW-1185">Reference proteome</keyword>
<evidence type="ECO:0000256" key="6">
    <source>
        <dbReference type="ARBA" id="ARBA00023136"/>
    </source>
</evidence>
<name>U2V0Q3_9ACTN</name>
<dbReference type="PANTHER" id="PTHR43840">
    <property type="entry name" value="MITOCHONDRIAL METAL TRANSPORTER 1-RELATED"/>
    <property type="match status" value="1"/>
</dbReference>
<keyword evidence="5 7" id="KW-1133">Transmembrane helix</keyword>
<feature type="domain" description="Cation efflux protein transmembrane" evidence="8">
    <location>
        <begin position="29"/>
        <end position="220"/>
    </location>
</feature>
<evidence type="ECO:0000256" key="3">
    <source>
        <dbReference type="ARBA" id="ARBA00022448"/>
    </source>
</evidence>
<evidence type="ECO:0000313" key="10">
    <source>
        <dbReference type="EMBL" id="ERL06256.1"/>
    </source>
</evidence>
<reference evidence="10 11" key="1">
    <citation type="submission" date="2013-08" db="EMBL/GenBank/DDBJ databases">
        <authorList>
            <person name="Durkin A.S."/>
            <person name="Haft D.R."/>
            <person name="McCorrison J."/>
            <person name="Torralba M."/>
            <person name="Gillis M."/>
            <person name="Haft D.H."/>
            <person name="Methe B."/>
            <person name="Sutton G."/>
            <person name="Nelson K.E."/>
        </authorList>
    </citation>
    <scope>NUCLEOTIDE SEQUENCE [LARGE SCALE GENOMIC DNA]</scope>
    <source>
        <strain evidence="10 11">F0195</strain>
    </source>
</reference>
<evidence type="ECO:0000313" key="11">
    <source>
        <dbReference type="Proteomes" id="UP000016638"/>
    </source>
</evidence>
<dbReference type="Proteomes" id="UP000016638">
    <property type="component" value="Unassembled WGS sequence"/>
</dbReference>
<dbReference type="STRING" id="1125712.HMPREF1316_0677"/>
<organism evidence="10 11">
    <name type="scientific">Olsenella profusa F0195</name>
    <dbReference type="NCBI Taxonomy" id="1125712"/>
    <lineage>
        <taxon>Bacteria</taxon>
        <taxon>Bacillati</taxon>
        <taxon>Actinomycetota</taxon>
        <taxon>Coriobacteriia</taxon>
        <taxon>Coriobacteriales</taxon>
        <taxon>Atopobiaceae</taxon>
        <taxon>Olsenella</taxon>
    </lineage>
</organism>
<dbReference type="Gene3D" id="3.30.70.1350">
    <property type="entry name" value="Cation efflux protein, cytoplasmic domain"/>
    <property type="match status" value="1"/>
</dbReference>